<dbReference type="AlphaFoldDB" id="A0A699JRF3"/>
<accession>A0A699JRF3</accession>
<evidence type="ECO:0000313" key="2">
    <source>
        <dbReference type="EMBL" id="GFA49446.1"/>
    </source>
</evidence>
<gene>
    <name evidence="2" type="ORF">Tci_621418</name>
</gene>
<protein>
    <submittedName>
        <fullName evidence="2">Uncharacterized protein</fullName>
    </submittedName>
</protein>
<dbReference type="EMBL" id="BKCJ010433937">
    <property type="protein sequence ID" value="GFA49446.1"/>
    <property type="molecule type" value="Genomic_DNA"/>
</dbReference>
<organism evidence="2">
    <name type="scientific">Tanacetum cinerariifolium</name>
    <name type="common">Dalmatian daisy</name>
    <name type="synonym">Chrysanthemum cinerariifolium</name>
    <dbReference type="NCBI Taxonomy" id="118510"/>
    <lineage>
        <taxon>Eukaryota</taxon>
        <taxon>Viridiplantae</taxon>
        <taxon>Streptophyta</taxon>
        <taxon>Embryophyta</taxon>
        <taxon>Tracheophyta</taxon>
        <taxon>Spermatophyta</taxon>
        <taxon>Magnoliopsida</taxon>
        <taxon>eudicotyledons</taxon>
        <taxon>Gunneridae</taxon>
        <taxon>Pentapetalae</taxon>
        <taxon>asterids</taxon>
        <taxon>campanulids</taxon>
        <taxon>Asterales</taxon>
        <taxon>Asteraceae</taxon>
        <taxon>Asteroideae</taxon>
        <taxon>Anthemideae</taxon>
        <taxon>Anthemidinae</taxon>
        <taxon>Tanacetum</taxon>
    </lineage>
</organism>
<feature type="region of interest" description="Disordered" evidence="1">
    <location>
        <begin position="1"/>
        <end position="68"/>
    </location>
</feature>
<comment type="caution">
    <text evidence="2">The sequence shown here is derived from an EMBL/GenBank/DDBJ whole genome shotgun (WGS) entry which is preliminary data.</text>
</comment>
<sequence length="157" mass="16611">VQDDVDDAATQGAATVIQGDVVHEPSIPSPTQSTPPLQQSQDLPSTSQVQHTPPKSPLPQSQPPPPAQLQAADFLMKKGKKAKEAQVAGDDQVKGRQAEIYQIDMDHASKVLSKQEDKPEVQEVVDVVTTTKLITEVVTTASESINAASTTIAAAEP</sequence>
<feature type="compositionally biased region" description="Pro residues" evidence="1">
    <location>
        <begin position="54"/>
        <end position="67"/>
    </location>
</feature>
<evidence type="ECO:0000256" key="1">
    <source>
        <dbReference type="SAM" id="MobiDB-lite"/>
    </source>
</evidence>
<proteinExistence type="predicted"/>
<name>A0A699JRF3_TANCI</name>
<feature type="non-terminal residue" evidence="2">
    <location>
        <position position="1"/>
    </location>
</feature>
<reference evidence="2" key="1">
    <citation type="journal article" date="2019" name="Sci. Rep.">
        <title>Draft genome of Tanacetum cinerariifolium, the natural source of mosquito coil.</title>
        <authorList>
            <person name="Yamashiro T."/>
            <person name="Shiraishi A."/>
            <person name="Satake H."/>
            <person name="Nakayama K."/>
        </authorList>
    </citation>
    <scope>NUCLEOTIDE SEQUENCE</scope>
</reference>
<feature type="compositionally biased region" description="Low complexity" evidence="1">
    <location>
        <begin position="25"/>
        <end position="48"/>
    </location>
</feature>